<evidence type="ECO:0000313" key="3">
    <source>
        <dbReference type="Proteomes" id="UP000050525"/>
    </source>
</evidence>
<protein>
    <submittedName>
        <fullName evidence="2">Uncharacterized protein</fullName>
    </submittedName>
</protein>
<evidence type="ECO:0000313" key="2">
    <source>
        <dbReference type="EMBL" id="KYO38627.1"/>
    </source>
</evidence>
<reference evidence="2 3" key="1">
    <citation type="journal article" date="2012" name="Genome Biol.">
        <title>Sequencing three crocodilian genomes to illuminate the evolution of archosaurs and amniotes.</title>
        <authorList>
            <person name="St John J.A."/>
            <person name="Braun E.L."/>
            <person name="Isberg S.R."/>
            <person name="Miles L.G."/>
            <person name="Chong A.Y."/>
            <person name="Gongora J."/>
            <person name="Dalzell P."/>
            <person name="Moran C."/>
            <person name="Bed'hom B."/>
            <person name="Abzhanov A."/>
            <person name="Burgess S.C."/>
            <person name="Cooksey A.M."/>
            <person name="Castoe T.A."/>
            <person name="Crawford N.G."/>
            <person name="Densmore L.D."/>
            <person name="Drew J.C."/>
            <person name="Edwards S.V."/>
            <person name="Faircloth B.C."/>
            <person name="Fujita M.K."/>
            <person name="Greenwold M.J."/>
            <person name="Hoffmann F.G."/>
            <person name="Howard J.M."/>
            <person name="Iguchi T."/>
            <person name="Janes D.E."/>
            <person name="Khan S.Y."/>
            <person name="Kohno S."/>
            <person name="de Koning A.J."/>
            <person name="Lance S.L."/>
            <person name="McCarthy F.M."/>
            <person name="McCormack J.E."/>
            <person name="Merchant M.E."/>
            <person name="Peterson D.G."/>
            <person name="Pollock D.D."/>
            <person name="Pourmand N."/>
            <person name="Raney B.J."/>
            <person name="Roessler K.A."/>
            <person name="Sanford J.R."/>
            <person name="Sawyer R.H."/>
            <person name="Schmidt C.J."/>
            <person name="Triplett E.W."/>
            <person name="Tuberville T.D."/>
            <person name="Venegas-Anaya M."/>
            <person name="Howard J.T."/>
            <person name="Jarvis E.D."/>
            <person name="Guillette L.J.Jr."/>
            <person name="Glenn T.C."/>
            <person name="Green R.E."/>
            <person name="Ray D.A."/>
        </authorList>
    </citation>
    <scope>NUCLEOTIDE SEQUENCE [LARGE SCALE GENOMIC DNA]</scope>
    <source>
        <strain evidence="2">KSC_2009_1</strain>
    </source>
</reference>
<dbReference type="AlphaFoldDB" id="A0A151NP68"/>
<proteinExistence type="predicted"/>
<gene>
    <name evidence="2" type="ORF">Y1Q_0023349</name>
</gene>
<evidence type="ECO:0000256" key="1">
    <source>
        <dbReference type="SAM" id="MobiDB-lite"/>
    </source>
</evidence>
<dbReference type="Proteomes" id="UP000050525">
    <property type="component" value="Unassembled WGS sequence"/>
</dbReference>
<sequence>MRTSVKTRELNAIKRGSATYGPESPYQRLVLYTCAHDVFGLLLQFPKSTGQPVGCSRGNKHKQAKTLIPVRVWASCEGEADDDFLNVNGDQNQQPRAQEVEHYFSSQRDPCGGKRVIPQVAGAEESCPSPCRL</sequence>
<feature type="region of interest" description="Disordered" evidence="1">
    <location>
        <begin position="84"/>
        <end position="110"/>
    </location>
</feature>
<comment type="caution">
    <text evidence="2">The sequence shown here is derived from an EMBL/GenBank/DDBJ whole genome shotgun (WGS) entry which is preliminary data.</text>
</comment>
<accession>A0A151NP68</accession>
<organism evidence="2 3">
    <name type="scientific">Alligator mississippiensis</name>
    <name type="common">American alligator</name>
    <dbReference type="NCBI Taxonomy" id="8496"/>
    <lineage>
        <taxon>Eukaryota</taxon>
        <taxon>Metazoa</taxon>
        <taxon>Chordata</taxon>
        <taxon>Craniata</taxon>
        <taxon>Vertebrata</taxon>
        <taxon>Euteleostomi</taxon>
        <taxon>Archelosauria</taxon>
        <taxon>Archosauria</taxon>
        <taxon>Crocodylia</taxon>
        <taxon>Alligatoridae</taxon>
        <taxon>Alligatorinae</taxon>
        <taxon>Alligator</taxon>
    </lineage>
</organism>
<keyword evidence="3" id="KW-1185">Reference proteome</keyword>
<dbReference type="EMBL" id="AKHW03002440">
    <property type="protein sequence ID" value="KYO38627.1"/>
    <property type="molecule type" value="Genomic_DNA"/>
</dbReference>
<name>A0A151NP68_ALLMI</name>